<feature type="signal peptide" evidence="2">
    <location>
        <begin position="1"/>
        <end position="32"/>
    </location>
</feature>
<feature type="region of interest" description="Disordered" evidence="1">
    <location>
        <begin position="95"/>
        <end position="141"/>
    </location>
</feature>
<sequence length="505" mass="54983">MTRTTGLRGTKGVWNRVMILLLVLSGAAMVCAHEGHDHGPKPENQQPPPSTPAPALAPSPTANSTAPPQPTDCGAWMEPSVTTITKTVVTTVAATAPASTPPPDNKNGGGGHNHRFIRRNPPPPPPPPSPTPAAPPPTNTTTIEKLVCVPRRALELHCSTKSTEYLPHTTLLPLIDTFCNTTSLSTLPAFTPFTNLTTSLRRSSHTFRGLQLHNADGTPAGNMTALAQFWVHRDPRSGINNESYVVKMEPRMCREAFRRGLDGCDRGREVKRSMSVVLPGTDLREKGDAAVIFHMSIAAYRVLELKPEHLGPKPEGPKKKEEPKKDEPKKDDHPHPHRLLHRLHRREESPHLSIIPPAVDSNKRCKRALQPDEKPPAALRTELIDKFHLFCNDNSTRVIPQGVLGAIAKYYAVIRHDFTDNNPKPLGPGVLNLSIDRDESAQGCEGAVHRNIVIDSSSCVAGFMVSMDGCDTFNGVTKRWGGAFVDCVKYDFAVANDLAAGQKGD</sequence>
<keyword evidence="2" id="KW-0732">Signal</keyword>
<protein>
    <submittedName>
        <fullName evidence="3">Uncharacterized protein</fullName>
    </submittedName>
</protein>
<evidence type="ECO:0000313" key="3">
    <source>
        <dbReference type="EMBL" id="TGZ79341.1"/>
    </source>
</evidence>
<feature type="region of interest" description="Disordered" evidence="1">
    <location>
        <begin position="308"/>
        <end position="337"/>
    </location>
</feature>
<feature type="chain" id="PRO_5021024596" evidence="2">
    <location>
        <begin position="33"/>
        <end position="505"/>
    </location>
</feature>
<evidence type="ECO:0000256" key="2">
    <source>
        <dbReference type="SAM" id="SignalP"/>
    </source>
</evidence>
<feature type="compositionally biased region" description="Pro residues" evidence="1">
    <location>
        <begin position="120"/>
        <end position="138"/>
    </location>
</feature>
<feature type="compositionally biased region" description="Pro residues" evidence="1">
    <location>
        <begin position="45"/>
        <end position="57"/>
    </location>
</feature>
<keyword evidence="4" id="KW-1185">Reference proteome</keyword>
<proteinExistence type="predicted"/>
<reference evidence="3 4" key="1">
    <citation type="submission" date="2019-04" db="EMBL/GenBank/DDBJ databases">
        <title>Comparative genomics and transcriptomics to analyze fruiting body development in filamentous ascomycetes.</title>
        <authorList>
            <consortium name="DOE Joint Genome Institute"/>
            <person name="Lutkenhaus R."/>
            <person name="Traeger S."/>
            <person name="Breuer J."/>
            <person name="Kuo A."/>
            <person name="Lipzen A."/>
            <person name="Pangilinan J."/>
            <person name="Dilworth D."/>
            <person name="Sandor L."/>
            <person name="Poggeler S."/>
            <person name="Barry K."/>
            <person name="Grigoriev I.V."/>
            <person name="Nowrousian M."/>
        </authorList>
    </citation>
    <scope>NUCLEOTIDE SEQUENCE [LARGE SCALE GENOMIC DNA]</scope>
    <source>
        <strain evidence="3 4">CBS 389.68</strain>
    </source>
</reference>
<feature type="compositionally biased region" description="Basic and acidic residues" evidence="1">
    <location>
        <begin position="308"/>
        <end position="334"/>
    </location>
</feature>
<gene>
    <name evidence="3" type="ORF">EX30DRAFT_382357</name>
</gene>
<name>A0A4S2MQ57_9PEZI</name>
<evidence type="ECO:0000256" key="1">
    <source>
        <dbReference type="SAM" id="MobiDB-lite"/>
    </source>
</evidence>
<dbReference type="EMBL" id="ML220132">
    <property type="protein sequence ID" value="TGZ79341.1"/>
    <property type="molecule type" value="Genomic_DNA"/>
</dbReference>
<dbReference type="Proteomes" id="UP000298138">
    <property type="component" value="Unassembled WGS sequence"/>
</dbReference>
<evidence type="ECO:0000313" key="4">
    <source>
        <dbReference type="Proteomes" id="UP000298138"/>
    </source>
</evidence>
<organism evidence="3 4">
    <name type="scientific">Ascodesmis nigricans</name>
    <dbReference type="NCBI Taxonomy" id="341454"/>
    <lineage>
        <taxon>Eukaryota</taxon>
        <taxon>Fungi</taxon>
        <taxon>Dikarya</taxon>
        <taxon>Ascomycota</taxon>
        <taxon>Pezizomycotina</taxon>
        <taxon>Pezizomycetes</taxon>
        <taxon>Pezizales</taxon>
        <taxon>Ascodesmidaceae</taxon>
        <taxon>Ascodesmis</taxon>
    </lineage>
</organism>
<accession>A0A4S2MQ57</accession>
<dbReference type="AlphaFoldDB" id="A0A4S2MQ57"/>
<dbReference type="InParanoid" id="A0A4S2MQ57"/>
<feature type="region of interest" description="Disordered" evidence="1">
    <location>
        <begin position="34"/>
        <end position="76"/>
    </location>
</feature>